<dbReference type="GO" id="GO:0004751">
    <property type="term" value="F:ribose-5-phosphate isomerase activity"/>
    <property type="evidence" value="ECO:0007669"/>
    <property type="project" value="UniProtKB-EC"/>
</dbReference>
<dbReference type="NCBIfam" id="TIGR00021">
    <property type="entry name" value="rpiA"/>
    <property type="match status" value="1"/>
</dbReference>
<evidence type="ECO:0000256" key="3">
    <source>
        <dbReference type="ARBA" id="ARBA00008088"/>
    </source>
</evidence>
<organism evidence="9 10">
    <name type="scientific">Zalerion maritima</name>
    <dbReference type="NCBI Taxonomy" id="339359"/>
    <lineage>
        <taxon>Eukaryota</taxon>
        <taxon>Fungi</taxon>
        <taxon>Dikarya</taxon>
        <taxon>Ascomycota</taxon>
        <taxon>Pezizomycotina</taxon>
        <taxon>Sordariomycetes</taxon>
        <taxon>Lulworthiomycetidae</taxon>
        <taxon>Lulworthiales</taxon>
        <taxon>Lulworthiaceae</taxon>
        <taxon>Zalerion</taxon>
    </lineage>
</organism>
<evidence type="ECO:0000256" key="5">
    <source>
        <dbReference type="ARBA" id="ARBA00019150"/>
    </source>
</evidence>
<comment type="pathway">
    <text evidence="2">Carbohydrate degradation; pentose phosphate pathway; D-ribose 5-phosphate from D-ribulose 5-phosphate (non-oxidative stage): step 1/1.</text>
</comment>
<evidence type="ECO:0000256" key="4">
    <source>
        <dbReference type="ARBA" id="ARBA00011959"/>
    </source>
</evidence>
<dbReference type="InterPro" id="IPR004788">
    <property type="entry name" value="Ribose5P_isomerase_type_A"/>
</dbReference>
<comment type="caution">
    <text evidence="9">The sequence shown here is derived from an EMBL/GenBank/DDBJ whole genome shotgun (WGS) entry which is preliminary data.</text>
</comment>
<gene>
    <name evidence="9" type="ORF">MKZ38_006150</name>
</gene>
<dbReference type="SUPFAM" id="SSF100950">
    <property type="entry name" value="NagB/RpiA/CoA transferase-like"/>
    <property type="match status" value="1"/>
</dbReference>
<keyword evidence="10" id="KW-1185">Reference proteome</keyword>
<proteinExistence type="inferred from homology"/>
<accession>A0AAD5RKI2</accession>
<dbReference type="Gene3D" id="3.40.50.1360">
    <property type="match status" value="1"/>
</dbReference>
<dbReference type="InterPro" id="IPR037171">
    <property type="entry name" value="NagB/RpiA_transferase-like"/>
</dbReference>
<dbReference type="CDD" id="cd01398">
    <property type="entry name" value="RPI_A"/>
    <property type="match status" value="1"/>
</dbReference>
<dbReference type="PANTHER" id="PTHR11934:SF0">
    <property type="entry name" value="RIBOSE-5-PHOSPHATE ISOMERASE"/>
    <property type="match status" value="1"/>
</dbReference>
<keyword evidence="6 9" id="KW-0413">Isomerase</keyword>
<dbReference type="Gene3D" id="3.30.70.260">
    <property type="match status" value="1"/>
</dbReference>
<evidence type="ECO:0000313" key="9">
    <source>
        <dbReference type="EMBL" id="KAJ2895828.1"/>
    </source>
</evidence>
<dbReference type="Pfam" id="PF06026">
    <property type="entry name" value="Rib_5-P_isom_A"/>
    <property type="match status" value="1"/>
</dbReference>
<dbReference type="PANTHER" id="PTHR11934">
    <property type="entry name" value="RIBOSE-5-PHOSPHATE ISOMERASE"/>
    <property type="match status" value="1"/>
</dbReference>
<evidence type="ECO:0000313" key="10">
    <source>
        <dbReference type="Proteomes" id="UP001201980"/>
    </source>
</evidence>
<evidence type="ECO:0000256" key="8">
    <source>
        <dbReference type="ARBA" id="ARBA00032273"/>
    </source>
</evidence>
<dbReference type="SUPFAM" id="SSF75445">
    <property type="entry name" value="D-ribose-5-phosphate isomerase (RpiA), lid domain"/>
    <property type="match status" value="1"/>
</dbReference>
<evidence type="ECO:0000256" key="7">
    <source>
        <dbReference type="ARBA" id="ARBA00029734"/>
    </source>
</evidence>
<dbReference type="FunFam" id="3.40.50.1360:FF:000014">
    <property type="entry name" value="Ribose 5-phosphate isomerase"/>
    <property type="match status" value="1"/>
</dbReference>
<dbReference type="GO" id="GO:0005737">
    <property type="term" value="C:cytoplasm"/>
    <property type="evidence" value="ECO:0007669"/>
    <property type="project" value="TreeGrafter"/>
</dbReference>
<dbReference type="Proteomes" id="UP001201980">
    <property type="component" value="Unassembled WGS sequence"/>
</dbReference>
<sequence>MATLVESAKKAAAAQAVHDHLDPSYTWVGIGSGSTVVYVVDAIAALPRNVTSKMTFIPTGDQSKLLIIAAGLRLGSIDLRPLDENGKVRPLDVAFDGADEVDDDLNLIKGGGACLWQEKFVAAAAKKFVCVADYRKISPRLCTKWKTIPIEVHPLTAADVLRELRHLGSSEPEIRQGTPNKAGPVVTDNGMWLIDAPFAPLLIPRDLSEESQGKGTDGSWEVTALAEKLKSLLGVVEVGLFYGMNGIQAQNAGLDRQGQKPVAAYFGMEDGRVRVQSPE</sequence>
<evidence type="ECO:0000256" key="2">
    <source>
        <dbReference type="ARBA" id="ARBA00004988"/>
    </source>
</evidence>
<dbReference type="GO" id="GO:0006014">
    <property type="term" value="P:D-ribose metabolic process"/>
    <property type="evidence" value="ECO:0007669"/>
    <property type="project" value="TreeGrafter"/>
</dbReference>
<evidence type="ECO:0000256" key="1">
    <source>
        <dbReference type="ARBA" id="ARBA00001713"/>
    </source>
</evidence>
<dbReference type="AlphaFoldDB" id="A0AAD5RKI2"/>
<protein>
    <recommendedName>
        <fullName evidence="5">Ribose-5-phosphate isomerase</fullName>
        <ecNumber evidence="4">5.3.1.6</ecNumber>
    </recommendedName>
    <alternativeName>
        <fullName evidence="8">D-ribose-5-phosphate ketol-isomerase</fullName>
    </alternativeName>
    <alternativeName>
        <fullName evidence="7">Phosphoriboisomerase</fullName>
    </alternativeName>
</protein>
<reference evidence="9" key="1">
    <citation type="submission" date="2022-07" db="EMBL/GenBank/DDBJ databases">
        <title>Draft genome sequence of Zalerion maritima ATCC 34329, a (micro)plastics degrading marine fungus.</title>
        <authorList>
            <person name="Paco A."/>
            <person name="Goncalves M.F.M."/>
            <person name="Rocha-Santos T.A.P."/>
            <person name="Alves A."/>
        </authorList>
    </citation>
    <scope>NUCLEOTIDE SEQUENCE</scope>
    <source>
        <strain evidence="9">ATCC 34329</strain>
    </source>
</reference>
<name>A0AAD5RKI2_9PEZI</name>
<dbReference type="GO" id="GO:0009052">
    <property type="term" value="P:pentose-phosphate shunt, non-oxidative branch"/>
    <property type="evidence" value="ECO:0007669"/>
    <property type="project" value="InterPro"/>
</dbReference>
<comment type="similarity">
    <text evidence="3">Belongs to the ribose 5-phosphate isomerase family.</text>
</comment>
<dbReference type="EC" id="5.3.1.6" evidence="4"/>
<comment type="catalytic activity">
    <reaction evidence="1">
        <text>aldehydo-D-ribose 5-phosphate = D-ribulose 5-phosphate</text>
        <dbReference type="Rhea" id="RHEA:14657"/>
        <dbReference type="ChEBI" id="CHEBI:58121"/>
        <dbReference type="ChEBI" id="CHEBI:58273"/>
        <dbReference type="EC" id="5.3.1.6"/>
    </reaction>
</comment>
<dbReference type="EMBL" id="JAKWBI020000372">
    <property type="protein sequence ID" value="KAJ2895828.1"/>
    <property type="molecule type" value="Genomic_DNA"/>
</dbReference>
<evidence type="ECO:0000256" key="6">
    <source>
        <dbReference type="ARBA" id="ARBA00023235"/>
    </source>
</evidence>